<evidence type="ECO:0000313" key="3">
    <source>
        <dbReference type="Proteomes" id="UP000712281"/>
    </source>
</evidence>
<evidence type="ECO:0000256" key="1">
    <source>
        <dbReference type="SAM" id="Coils"/>
    </source>
</evidence>
<reference evidence="2" key="1">
    <citation type="submission" date="2019-12" db="EMBL/GenBank/DDBJ databases">
        <title>Genome sequencing and annotation of Brassica cretica.</title>
        <authorList>
            <person name="Studholme D.J."/>
            <person name="Sarris P.F."/>
        </authorList>
    </citation>
    <scope>NUCLEOTIDE SEQUENCE</scope>
    <source>
        <strain evidence="2">PFS-001/15</strain>
        <tissue evidence="2">Leaf</tissue>
    </source>
</reference>
<name>A0A8S9J960_BRACR</name>
<dbReference type="Proteomes" id="UP000712281">
    <property type="component" value="Unassembled WGS sequence"/>
</dbReference>
<dbReference type="EMBL" id="QGKW02001660">
    <property type="protein sequence ID" value="KAF2578614.1"/>
    <property type="molecule type" value="Genomic_DNA"/>
</dbReference>
<dbReference type="AlphaFoldDB" id="A0A8S9J960"/>
<feature type="coiled-coil region" evidence="1">
    <location>
        <begin position="325"/>
        <end position="361"/>
    </location>
</feature>
<gene>
    <name evidence="2" type="ORF">F2Q68_00005118</name>
</gene>
<comment type="caution">
    <text evidence="2">The sequence shown here is derived from an EMBL/GenBank/DDBJ whole genome shotgun (WGS) entry which is preliminary data.</text>
</comment>
<sequence length="410" mass="46361">MNSTQERKRKAQTDLGGIYKGELRQGAQGSDNLDLGEFFDWASNIPCAAMKGKSLKLLLMGRVPREYPSYINILGSTSTRNESDVNKKRIAKVDWASNIPCAAMKGKSLKLLLMGRVPREYPSYINILGAQPAMMAPSETDGETQYKLSDLAKVPTDDAANSMGEGLIDRDVDTRPVNMKKKKNNKSSKKTKVNPYAEKTVKETTIALTFGWRKIVGIFRWIFLKTPPKRSRRKLRGQNGSGRLMRRLKRDKKDLSIVLPAFRRAFWKGSNPPTKKPPVTTTECVEFCYDKDVTLVNDFDAFGNQIPQIKRGVRLIPKATARSNLLILENQLALQKAKAKLAEEKLTIKAKDAEFENIKKEVLEKAKEVVAKRNHHYRECKQAKQRATDLEEIYCLSDHQAVGEREDRGS</sequence>
<protein>
    <submittedName>
        <fullName evidence="2">Uncharacterized protein</fullName>
    </submittedName>
</protein>
<organism evidence="2 3">
    <name type="scientific">Brassica cretica</name>
    <name type="common">Mustard</name>
    <dbReference type="NCBI Taxonomy" id="69181"/>
    <lineage>
        <taxon>Eukaryota</taxon>
        <taxon>Viridiplantae</taxon>
        <taxon>Streptophyta</taxon>
        <taxon>Embryophyta</taxon>
        <taxon>Tracheophyta</taxon>
        <taxon>Spermatophyta</taxon>
        <taxon>Magnoliopsida</taxon>
        <taxon>eudicotyledons</taxon>
        <taxon>Gunneridae</taxon>
        <taxon>Pentapetalae</taxon>
        <taxon>rosids</taxon>
        <taxon>malvids</taxon>
        <taxon>Brassicales</taxon>
        <taxon>Brassicaceae</taxon>
        <taxon>Brassiceae</taxon>
        <taxon>Brassica</taxon>
    </lineage>
</organism>
<accession>A0A8S9J960</accession>
<keyword evidence="1" id="KW-0175">Coiled coil</keyword>
<proteinExistence type="predicted"/>
<evidence type="ECO:0000313" key="2">
    <source>
        <dbReference type="EMBL" id="KAF2578614.1"/>
    </source>
</evidence>